<evidence type="ECO:0000256" key="1">
    <source>
        <dbReference type="SAM" id="MobiDB-lite"/>
    </source>
</evidence>
<sequence length="23" mass="2618">MHCSTGQSSHNRNHTSDRKHIAI</sequence>
<name>C4J110_MAIZE</name>
<feature type="region of interest" description="Disordered" evidence="1">
    <location>
        <begin position="1"/>
        <end position="23"/>
    </location>
</feature>
<organism evidence="2">
    <name type="scientific">Zea mays</name>
    <name type="common">Maize</name>
    <dbReference type="NCBI Taxonomy" id="4577"/>
    <lineage>
        <taxon>Eukaryota</taxon>
        <taxon>Viridiplantae</taxon>
        <taxon>Streptophyta</taxon>
        <taxon>Embryophyta</taxon>
        <taxon>Tracheophyta</taxon>
        <taxon>Spermatophyta</taxon>
        <taxon>Magnoliopsida</taxon>
        <taxon>Liliopsida</taxon>
        <taxon>Poales</taxon>
        <taxon>Poaceae</taxon>
        <taxon>PACMAD clade</taxon>
        <taxon>Panicoideae</taxon>
        <taxon>Andropogonodae</taxon>
        <taxon>Andropogoneae</taxon>
        <taxon>Tripsacinae</taxon>
        <taxon>Zea</taxon>
    </lineage>
</organism>
<feature type="compositionally biased region" description="Polar residues" evidence="1">
    <location>
        <begin position="1"/>
        <end position="10"/>
    </location>
</feature>
<dbReference type="HOGENOM" id="CLU_3423505_0_0_1"/>
<proteinExistence type="evidence at transcript level"/>
<feature type="compositionally biased region" description="Basic and acidic residues" evidence="1">
    <location>
        <begin position="14"/>
        <end position="23"/>
    </location>
</feature>
<reference evidence="2" key="1">
    <citation type="journal article" date="2009" name="PLoS Genet.">
        <title>Sequencing, mapping, and analysis of 27,455 maize full-length cDNAs.</title>
        <authorList>
            <person name="Soderlund C."/>
            <person name="Descour A."/>
            <person name="Kudrna D."/>
            <person name="Bomhoff M."/>
            <person name="Boyd L."/>
            <person name="Currie J."/>
            <person name="Angelova A."/>
            <person name="Collura K."/>
            <person name="Wissotski M."/>
            <person name="Ashley E."/>
            <person name="Morrow D."/>
            <person name="Fernandes J."/>
            <person name="Walbot V."/>
            <person name="Yu Y."/>
        </authorList>
    </citation>
    <scope>NUCLEOTIDE SEQUENCE</scope>
    <source>
        <strain evidence="2">B73</strain>
    </source>
</reference>
<protein>
    <submittedName>
        <fullName evidence="2">Uncharacterized protein</fullName>
    </submittedName>
</protein>
<dbReference type="EMBL" id="BT084507">
    <property type="protein sequence ID" value="ACR34860.1"/>
    <property type="molecule type" value="mRNA"/>
</dbReference>
<evidence type="ECO:0000313" key="2">
    <source>
        <dbReference type="EMBL" id="ACR34860.1"/>
    </source>
</evidence>
<accession>C4J110</accession>
<dbReference type="AlphaFoldDB" id="C4J110"/>